<organism evidence="8 9">
    <name type="scientific">Vitis vinifera</name>
    <name type="common">Grape</name>
    <dbReference type="NCBI Taxonomy" id="29760"/>
    <lineage>
        <taxon>Eukaryota</taxon>
        <taxon>Viridiplantae</taxon>
        <taxon>Streptophyta</taxon>
        <taxon>Embryophyta</taxon>
        <taxon>Tracheophyta</taxon>
        <taxon>Spermatophyta</taxon>
        <taxon>Magnoliopsida</taxon>
        <taxon>eudicotyledons</taxon>
        <taxon>Gunneridae</taxon>
        <taxon>Pentapetalae</taxon>
        <taxon>rosids</taxon>
        <taxon>Vitales</taxon>
        <taxon>Vitaceae</taxon>
        <taxon>Viteae</taxon>
        <taxon>Vitis</taxon>
    </lineage>
</organism>
<dbReference type="InterPro" id="IPR037185">
    <property type="entry name" value="EmrE-like"/>
</dbReference>
<feature type="transmembrane region" description="Helical" evidence="6">
    <location>
        <begin position="98"/>
        <end position="118"/>
    </location>
</feature>
<evidence type="ECO:0000256" key="5">
    <source>
        <dbReference type="ARBA" id="ARBA00023136"/>
    </source>
</evidence>
<evidence type="ECO:0000313" key="8">
    <source>
        <dbReference type="EMBL" id="RVX03539.1"/>
    </source>
</evidence>
<protein>
    <recommendedName>
        <fullName evidence="6">WAT1-related protein</fullName>
    </recommendedName>
</protein>
<dbReference type="InterPro" id="IPR000620">
    <property type="entry name" value="EamA_dom"/>
</dbReference>
<proteinExistence type="inferred from homology"/>
<evidence type="ECO:0000256" key="2">
    <source>
        <dbReference type="ARBA" id="ARBA00007635"/>
    </source>
</evidence>
<comment type="subcellular location">
    <subcellularLocation>
        <location evidence="1 6">Membrane</location>
        <topology evidence="1 6">Multi-pass membrane protein</topology>
    </subcellularLocation>
</comment>
<comment type="caution">
    <text evidence="8">The sequence shown here is derived from an EMBL/GenBank/DDBJ whole genome shotgun (WGS) entry which is preliminary data.</text>
</comment>
<keyword evidence="4 6" id="KW-1133">Transmembrane helix</keyword>
<dbReference type="GO" id="GO:0022857">
    <property type="term" value="F:transmembrane transporter activity"/>
    <property type="evidence" value="ECO:0007669"/>
    <property type="project" value="InterPro"/>
</dbReference>
<dbReference type="EMBL" id="QGNW01000065">
    <property type="protein sequence ID" value="RVX03539.1"/>
    <property type="molecule type" value="Genomic_DNA"/>
</dbReference>
<evidence type="ECO:0000313" key="9">
    <source>
        <dbReference type="Proteomes" id="UP000288805"/>
    </source>
</evidence>
<dbReference type="PANTHER" id="PTHR31218">
    <property type="entry name" value="WAT1-RELATED PROTEIN"/>
    <property type="match status" value="1"/>
</dbReference>
<feature type="transmembrane region" description="Helical" evidence="6">
    <location>
        <begin position="70"/>
        <end position="92"/>
    </location>
</feature>
<dbReference type="Pfam" id="PF00892">
    <property type="entry name" value="EamA"/>
    <property type="match status" value="1"/>
</dbReference>
<evidence type="ECO:0000256" key="4">
    <source>
        <dbReference type="ARBA" id="ARBA00022989"/>
    </source>
</evidence>
<evidence type="ECO:0000256" key="6">
    <source>
        <dbReference type="RuleBase" id="RU363077"/>
    </source>
</evidence>
<feature type="transmembrane region" description="Helical" evidence="6">
    <location>
        <begin position="9"/>
        <end position="25"/>
    </location>
</feature>
<sequence>MGYEEWKPYILCVFSNICFAGFNIVSKVSLDKGMSRYVLVVYGHAFGTLATALLVLFFERNNKGKMSMAVLRDIFFLGLLGAVLGRTLYYAGMEYTSPAFASAMGNLIPSFTFVLALLCRMEKLEIWNVSSQAKIGGTLVALAGATLMTIYKGIVVISPHTRRSHEPAATSSRAFLDWEWIRGSLMLATSSLSFAAFYILQTTTLKKYPAPLTITWLMCLSGTLLAAIMTLIFDHKVSSWRLSWDISLIAPIYCVS</sequence>
<comment type="similarity">
    <text evidence="2 6">Belongs to the drug/metabolite transporter (DMT) superfamily. Plant drug/metabolite exporter (P-DME) (TC 2.A.7.4) family.</text>
</comment>
<keyword evidence="3 6" id="KW-0812">Transmembrane</keyword>
<feature type="domain" description="EamA" evidence="7">
    <location>
        <begin position="8"/>
        <end position="148"/>
    </location>
</feature>
<keyword evidence="5 6" id="KW-0472">Membrane</keyword>
<feature type="transmembrane region" description="Helical" evidence="6">
    <location>
        <begin position="212"/>
        <end position="233"/>
    </location>
</feature>
<feature type="transmembrane region" description="Helical" evidence="6">
    <location>
        <begin position="139"/>
        <end position="160"/>
    </location>
</feature>
<evidence type="ECO:0000256" key="1">
    <source>
        <dbReference type="ARBA" id="ARBA00004141"/>
    </source>
</evidence>
<feature type="transmembrane region" description="Helical" evidence="6">
    <location>
        <begin position="37"/>
        <end position="58"/>
    </location>
</feature>
<dbReference type="AlphaFoldDB" id="A0A438J3K6"/>
<name>A0A438J3K6_VITVI</name>
<dbReference type="SUPFAM" id="SSF103481">
    <property type="entry name" value="Multidrug resistance efflux transporter EmrE"/>
    <property type="match status" value="1"/>
</dbReference>
<evidence type="ECO:0000256" key="3">
    <source>
        <dbReference type="ARBA" id="ARBA00022692"/>
    </source>
</evidence>
<dbReference type="Proteomes" id="UP000288805">
    <property type="component" value="Unassembled WGS sequence"/>
</dbReference>
<gene>
    <name evidence="8" type="primary">VvCHDp000672_6</name>
    <name evidence="8" type="ORF">CK203_027923</name>
</gene>
<evidence type="ECO:0000259" key="7">
    <source>
        <dbReference type="Pfam" id="PF00892"/>
    </source>
</evidence>
<dbReference type="InterPro" id="IPR030184">
    <property type="entry name" value="WAT1-related"/>
</dbReference>
<feature type="transmembrane region" description="Helical" evidence="6">
    <location>
        <begin position="180"/>
        <end position="200"/>
    </location>
</feature>
<dbReference type="GO" id="GO:0016020">
    <property type="term" value="C:membrane"/>
    <property type="evidence" value="ECO:0007669"/>
    <property type="project" value="UniProtKB-SubCell"/>
</dbReference>
<reference evidence="8 9" key="1">
    <citation type="journal article" date="2018" name="PLoS Genet.">
        <title>Population sequencing reveals clonal diversity and ancestral inbreeding in the grapevine cultivar Chardonnay.</title>
        <authorList>
            <person name="Roach M.J."/>
            <person name="Johnson D.L."/>
            <person name="Bohlmann J."/>
            <person name="van Vuuren H.J."/>
            <person name="Jones S.J."/>
            <person name="Pretorius I.S."/>
            <person name="Schmidt S.A."/>
            <person name="Borneman A.R."/>
        </authorList>
    </citation>
    <scope>NUCLEOTIDE SEQUENCE [LARGE SCALE GENOMIC DNA]</scope>
    <source>
        <strain evidence="9">cv. Chardonnay</strain>
        <tissue evidence="8">Leaf</tissue>
    </source>
</reference>
<accession>A0A438J3K6</accession>